<organism evidence="1 2">
    <name type="scientific">Pyrinomonas methylaliphatogenes</name>
    <dbReference type="NCBI Taxonomy" id="454194"/>
    <lineage>
        <taxon>Bacteria</taxon>
        <taxon>Pseudomonadati</taxon>
        <taxon>Acidobacteriota</taxon>
        <taxon>Blastocatellia</taxon>
        <taxon>Blastocatellales</taxon>
        <taxon>Pyrinomonadaceae</taxon>
        <taxon>Pyrinomonas</taxon>
    </lineage>
</organism>
<dbReference type="EMBL" id="CBXV010000006">
    <property type="protein sequence ID" value="CDM65795.1"/>
    <property type="molecule type" value="Genomic_DNA"/>
</dbReference>
<gene>
    <name evidence="1" type="ORF">PYK22_01802</name>
</gene>
<reference evidence="1 2" key="2">
    <citation type="submission" date="2015-01" db="EMBL/GenBank/DDBJ databases">
        <title>Complete genome sequence of Pyrinomonas methylaliphatogenes type strain K22T.</title>
        <authorList>
            <person name="Lee K.C.Y."/>
            <person name="Power J.F."/>
            <person name="Dunfield P.F."/>
            <person name="Morgan X.C."/>
            <person name="Huttenhower C."/>
            <person name="Stott M.B."/>
        </authorList>
    </citation>
    <scope>NUCLEOTIDE SEQUENCE [LARGE SCALE GENOMIC DNA]</scope>
    <source>
        <strain evidence="1 2">K22</strain>
    </source>
</reference>
<dbReference type="RefSeq" id="WP_041976351.1">
    <property type="nucleotide sequence ID" value="NZ_CBXV010000006.1"/>
</dbReference>
<protein>
    <submittedName>
        <fullName evidence="1">Uncharacterized protein</fullName>
    </submittedName>
</protein>
<name>A0A0B6X061_9BACT</name>
<dbReference type="STRING" id="454194.PYK22_01802"/>
<dbReference type="OrthoDB" id="9813749at2"/>
<keyword evidence="2" id="KW-1185">Reference proteome</keyword>
<reference evidence="1 2" key="1">
    <citation type="submission" date="2013-12" db="EMBL/GenBank/DDBJ databases">
        <authorList>
            <person name="Stott M."/>
        </authorList>
    </citation>
    <scope>NUCLEOTIDE SEQUENCE [LARGE SCALE GENOMIC DNA]</scope>
    <source>
        <strain evidence="1 2">K22</strain>
    </source>
</reference>
<dbReference type="AlphaFoldDB" id="A0A0B6X061"/>
<dbReference type="Proteomes" id="UP000031518">
    <property type="component" value="Unassembled WGS sequence"/>
</dbReference>
<proteinExistence type="predicted"/>
<evidence type="ECO:0000313" key="1">
    <source>
        <dbReference type="EMBL" id="CDM65795.1"/>
    </source>
</evidence>
<accession>A0A0B6X061</accession>
<evidence type="ECO:0000313" key="2">
    <source>
        <dbReference type="Proteomes" id="UP000031518"/>
    </source>
</evidence>
<sequence length="113" mass="12525">MGKCKRQDVRPERRRFAKSVAAALISAPLLTTHRGEAQAKQAATAQSAPSTAAKASALVKAYAEVARARFGQQLTSEEMDRLKRELDGYARSSERLRAFKLKNSDEPDFIFRA</sequence>